<keyword evidence="1" id="KW-0812">Transmembrane</keyword>
<dbReference type="EMBL" id="JABSTR010000001">
    <property type="protein sequence ID" value="KAH9359495.1"/>
    <property type="molecule type" value="Genomic_DNA"/>
</dbReference>
<accession>A0A9J6F9L6</accession>
<gene>
    <name evidence="2" type="ORF">HPB48_014866</name>
</gene>
<keyword evidence="1" id="KW-1133">Transmembrane helix</keyword>
<feature type="transmembrane region" description="Helical" evidence="1">
    <location>
        <begin position="108"/>
        <end position="125"/>
    </location>
</feature>
<evidence type="ECO:0000256" key="1">
    <source>
        <dbReference type="SAM" id="Phobius"/>
    </source>
</evidence>
<proteinExistence type="predicted"/>
<dbReference type="AlphaFoldDB" id="A0A9J6F9L6"/>
<sequence length="141" mass="15329">MVIIVVHKRGSATSFTTGTNSFSVKAYGKCSVLKECLDELPHSYGKLSGSLCHKGVLGPNHQVISGSSGRQAVFVQWFPVAGATTDRPLIPVPLDPGVTIKWAGRRKILAGFAALVAIMYLSYLYCFYCVEHLLQERDSVP</sequence>
<dbReference type="Proteomes" id="UP000821853">
    <property type="component" value="Chromosome 1"/>
</dbReference>
<name>A0A9J6F9L6_HAELO</name>
<keyword evidence="1" id="KW-0472">Membrane</keyword>
<dbReference type="VEuPathDB" id="VectorBase:HLOH_057963"/>
<comment type="caution">
    <text evidence="2">The sequence shown here is derived from an EMBL/GenBank/DDBJ whole genome shotgun (WGS) entry which is preliminary data.</text>
</comment>
<evidence type="ECO:0000313" key="3">
    <source>
        <dbReference type="Proteomes" id="UP000821853"/>
    </source>
</evidence>
<keyword evidence="3" id="KW-1185">Reference proteome</keyword>
<organism evidence="2 3">
    <name type="scientific">Haemaphysalis longicornis</name>
    <name type="common">Bush tick</name>
    <dbReference type="NCBI Taxonomy" id="44386"/>
    <lineage>
        <taxon>Eukaryota</taxon>
        <taxon>Metazoa</taxon>
        <taxon>Ecdysozoa</taxon>
        <taxon>Arthropoda</taxon>
        <taxon>Chelicerata</taxon>
        <taxon>Arachnida</taxon>
        <taxon>Acari</taxon>
        <taxon>Parasitiformes</taxon>
        <taxon>Ixodida</taxon>
        <taxon>Ixodoidea</taxon>
        <taxon>Ixodidae</taxon>
        <taxon>Haemaphysalinae</taxon>
        <taxon>Haemaphysalis</taxon>
    </lineage>
</organism>
<evidence type="ECO:0000313" key="2">
    <source>
        <dbReference type="EMBL" id="KAH9359495.1"/>
    </source>
</evidence>
<reference evidence="2 3" key="1">
    <citation type="journal article" date="2020" name="Cell">
        <title>Large-Scale Comparative Analyses of Tick Genomes Elucidate Their Genetic Diversity and Vector Capacities.</title>
        <authorList>
            <consortium name="Tick Genome and Microbiome Consortium (TIGMIC)"/>
            <person name="Jia N."/>
            <person name="Wang J."/>
            <person name="Shi W."/>
            <person name="Du L."/>
            <person name="Sun Y."/>
            <person name="Zhan W."/>
            <person name="Jiang J.F."/>
            <person name="Wang Q."/>
            <person name="Zhang B."/>
            <person name="Ji P."/>
            <person name="Bell-Sakyi L."/>
            <person name="Cui X.M."/>
            <person name="Yuan T.T."/>
            <person name="Jiang B.G."/>
            <person name="Yang W.F."/>
            <person name="Lam T.T."/>
            <person name="Chang Q.C."/>
            <person name="Ding S.J."/>
            <person name="Wang X.J."/>
            <person name="Zhu J.G."/>
            <person name="Ruan X.D."/>
            <person name="Zhao L."/>
            <person name="Wei J.T."/>
            <person name="Ye R.Z."/>
            <person name="Que T.C."/>
            <person name="Du C.H."/>
            <person name="Zhou Y.H."/>
            <person name="Cheng J.X."/>
            <person name="Dai P.F."/>
            <person name="Guo W.B."/>
            <person name="Han X.H."/>
            <person name="Huang E.J."/>
            <person name="Li L.F."/>
            <person name="Wei W."/>
            <person name="Gao Y.C."/>
            <person name="Liu J.Z."/>
            <person name="Shao H.Z."/>
            <person name="Wang X."/>
            <person name="Wang C.C."/>
            <person name="Yang T.C."/>
            <person name="Huo Q.B."/>
            <person name="Li W."/>
            <person name="Chen H.Y."/>
            <person name="Chen S.E."/>
            <person name="Zhou L.G."/>
            <person name="Ni X.B."/>
            <person name="Tian J.H."/>
            <person name="Sheng Y."/>
            <person name="Liu T."/>
            <person name="Pan Y.S."/>
            <person name="Xia L.Y."/>
            <person name="Li J."/>
            <person name="Zhao F."/>
            <person name="Cao W.C."/>
        </authorList>
    </citation>
    <scope>NUCLEOTIDE SEQUENCE [LARGE SCALE GENOMIC DNA]</scope>
    <source>
        <strain evidence="2">HaeL-2018</strain>
    </source>
</reference>
<protein>
    <submittedName>
        <fullName evidence="2">Uncharacterized protein</fullName>
    </submittedName>
</protein>